<dbReference type="SUPFAM" id="SSF103473">
    <property type="entry name" value="MFS general substrate transporter"/>
    <property type="match status" value="1"/>
</dbReference>
<dbReference type="AlphaFoldDB" id="A0A552U894"/>
<evidence type="ECO:0000313" key="7">
    <source>
        <dbReference type="EMBL" id="TRW14438.1"/>
    </source>
</evidence>
<comment type="similarity">
    <text evidence="1">Belongs to the sodium:galactoside symporter (TC 2.A.2) family.</text>
</comment>
<keyword evidence="3 5" id="KW-1133">Transmembrane helix</keyword>
<dbReference type="PANTHER" id="PTHR11328:SF24">
    <property type="entry name" value="MAJOR FACILITATOR SUPERFAMILY (MFS) PROFILE DOMAIN-CONTAINING PROTEIN"/>
    <property type="match status" value="1"/>
</dbReference>
<proteinExistence type="inferred from homology"/>
<feature type="transmembrane region" description="Helical" evidence="5">
    <location>
        <begin position="335"/>
        <end position="358"/>
    </location>
</feature>
<feature type="transmembrane region" description="Helical" evidence="5">
    <location>
        <begin position="39"/>
        <end position="68"/>
    </location>
</feature>
<organism evidence="7 8">
    <name type="scientific">Glacieibacterium frigidum</name>
    <dbReference type="NCBI Taxonomy" id="2593303"/>
    <lineage>
        <taxon>Bacteria</taxon>
        <taxon>Pseudomonadati</taxon>
        <taxon>Pseudomonadota</taxon>
        <taxon>Alphaproteobacteria</taxon>
        <taxon>Sphingomonadales</taxon>
        <taxon>Sphingosinicellaceae</taxon>
        <taxon>Glacieibacterium</taxon>
    </lineage>
</organism>
<feature type="transmembrane region" description="Helical" evidence="5">
    <location>
        <begin position="118"/>
        <end position="140"/>
    </location>
</feature>
<feature type="transmembrane region" description="Helical" evidence="5">
    <location>
        <begin position="277"/>
        <end position="299"/>
    </location>
</feature>
<keyword evidence="8" id="KW-1185">Reference proteome</keyword>
<dbReference type="EMBL" id="VJWA01000002">
    <property type="protein sequence ID" value="TRW14438.1"/>
    <property type="molecule type" value="Genomic_DNA"/>
</dbReference>
<gene>
    <name evidence="7" type="ORF">FMM06_12075</name>
</gene>
<dbReference type="RefSeq" id="WP_144237643.1">
    <property type="nucleotide sequence ID" value="NZ_VJWA01000002.1"/>
</dbReference>
<dbReference type="Gene3D" id="1.20.1250.20">
    <property type="entry name" value="MFS general substrate transporter like domains"/>
    <property type="match status" value="2"/>
</dbReference>
<keyword evidence="4 5" id="KW-0472">Membrane</keyword>
<feature type="transmembrane region" description="Helical" evidence="5">
    <location>
        <begin position="417"/>
        <end position="440"/>
    </location>
</feature>
<evidence type="ECO:0000256" key="2">
    <source>
        <dbReference type="ARBA" id="ARBA00022692"/>
    </source>
</evidence>
<feature type="domain" description="Major facilitator superfamily (MFS) profile" evidence="6">
    <location>
        <begin position="234"/>
        <end position="446"/>
    </location>
</feature>
<dbReference type="GO" id="GO:0015293">
    <property type="term" value="F:symporter activity"/>
    <property type="evidence" value="ECO:0007669"/>
    <property type="project" value="InterPro"/>
</dbReference>
<feature type="transmembrane region" description="Helical" evidence="5">
    <location>
        <begin position="311"/>
        <end position="329"/>
    </location>
</feature>
<comment type="caution">
    <text evidence="7">The sequence shown here is derived from an EMBL/GenBank/DDBJ whole genome shotgun (WGS) entry which is preliminary data.</text>
</comment>
<protein>
    <submittedName>
        <fullName evidence="7">MFS transporter</fullName>
    </submittedName>
</protein>
<dbReference type="Pfam" id="PF13347">
    <property type="entry name" value="MFS_2"/>
    <property type="match status" value="1"/>
</dbReference>
<feature type="transmembrane region" description="Helical" evidence="5">
    <location>
        <begin position="233"/>
        <end position="257"/>
    </location>
</feature>
<dbReference type="InterPro" id="IPR036259">
    <property type="entry name" value="MFS_trans_sf"/>
</dbReference>
<dbReference type="GO" id="GO:0005886">
    <property type="term" value="C:plasma membrane"/>
    <property type="evidence" value="ECO:0007669"/>
    <property type="project" value="TreeGrafter"/>
</dbReference>
<dbReference type="Proteomes" id="UP000317894">
    <property type="component" value="Unassembled WGS sequence"/>
</dbReference>
<reference evidence="7 8" key="1">
    <citation type="submission" date="2019-07" db="EMBL/GenBank/DDBJ databases">
        <title>Novel species isolated from glacier.</title>
        <authorList>
            <person name="Liu Q."/>
            <person name="Xin Y.-H."/>
        </authorList>
    </citation>
    <scope>NUCLEOTIDE SEQUENCE [LARGE SCALE GENOMIC DNA]</scope>
    <source>
        <strain evidence="7 8">LB1R16</strain>
    </source>
</reference>
<feature type="transmembrane region" description="Helical" evidence="5">
    <location>
        <begin position="190"/>
        <end position="212"/>
    </location>
</feature>
<evidence type="ECO:0000259" key="6">
    <source>
        <dbReference type="PROSITE" id="PS50850"/>
    </source>
</evidence>
<evidence type="ECO:0000256" key="1">
    <source>
        <dbReference type="ARBA" id="ARBA00009617"/>
    </source>
</evidence>
<feature type="transmembrane region" description="Helical" evidence="5">
    <location>
        <begin position="370"/>
        <end position="397"/>
    </location>
</feature>
<evidence type="ECO:0000313" key="8">
    <source>
        <dbReference type="Proteomes" id="UP000317894"/>
    </source>
</evidence>
<dbReference type="PANTHER" id="PTHR11328">
    <property type="entry name" value="MAJOR FACILITATOR SUPERFAMILY DOMAIN-CONTAINING PROTEIN"/>
    <property type="match status" value="1"/>
</dbReference>
<evidence type="ECO:0000256" key="4">
    <source>
        <dbReference type="ARBA" id="ARBA00023136"/>
    </source>
</evidence>
<dbReference type="OrthoDB" id="9764596at2"/>
<dbReference type="GO" id="GO:0008643">
    <property type="term" value="P:carbohydrate transport"/>
    <property type="evidence" value="ECO:0007669"/>
    <property type="project" value="InterPro"/>
</dbReference>
<name>A0A552U894_9SPHN</name>
<keyword evidence="2 5" id="KW-0812">Transmembrane</keyword>
<dbReference type="InterPro" id="IPR020846">
    <property type="entry name" value="MFS_dom"/>
</dbReference>
<evidence type="ECO:0000256" key="5">
    <source>
        <dbReference type="SAM" id="Phobius"/>
    </source>
</evidence>
<accession>A0A552U894</accession>
<dbReference type="InterPro" id="IPR039672">
    <property type="entry name" value="MFS_2"/>
</dbReference>
<evidence type="ECO:0000256" key="3">
    <source>
        <dbReference type="ARBA" id="ARBA00022989"/>
    </source>
</evidence>
<sequence length="446" mass="46579">MTAAAGSIRPASTLGLGAQLGYGVGQIAGQIFRDVPSLLLLFFMTTVLGIAPAVAGVAIFVPKLVWGVGCDMLVGVFSDRWRHRIARRYWLLAGAFGAPVAMVLLFHVPEGSTGLRVAYVAGVFSLYMAVFASFSVPYLAISGELTSDPRQRNVIMAWRLVFTAAGVLISGMLAPAIIQAQGGGQAAYETMALVLAIICPVALVIAFFGVGHASAQSAYVAPAETRTRLSPRAALGVLLVPRFSVLLSANLLQLTGAGMGYASLLYFLTYNMGRSDAFQLIGGIVMAACVGIVVSQPLWVQVAARIGKRRAYIAATLLFAATYAVWAFAAGWGTLAAYALSFVMAVGNAGWTMLGFSMMSDIASDDDRHAGLYSAAWIASDKIAFALGGTLLVGLMLSAFGFDSAKAVAGLPQSPTALIGVMAAFGLAPAALNVIGALIMTRWNRN</sequence>
<dbReference type="PROSITE" id="PS50850">
    <property type="entry name" value="MFS"/>
    <property type="match status" value="1"/>
</dbReference>
<feature type="transmembrane region" description="Helical" evidence="5">
    <location>
        <begin position="160"/>
        <end position="178"/>
    </location>
</feature>
<feature type="transmembrane region" description="Helical" evidence="5">
    <location>
        <begin position="89"/>
        <end position="106"/>
    </location>
</feature>